<dbReference type="RefSeq" id="WP_066245059.1">
    <property type="nucleotide sequence ID" value="NZ_LSGP01000025.1"/>
</dbReference>
<name>A0A154BN79_ANASB</name>
<dbReference type="AlphaFoldDB" id="A0A154BN79"/>
<protein>
    <recommendedName>
        <fullName evidence="3">Single-stranded DNA-binding protein</fullName>
    </recommendedName>
</protein>
<dbReference type="Proteomes" id="UP000076268">
    <property type="component" value="Unassembled WGS sequence"/>
</dbReference>
<dbReference type="EMBL" id="LSGP01000025">
    <property type="protein sequence ID" value="KYZ75345.1"/>
    <property type="molecule type" value="Genomic_DNA"/>
</dbReference>
<keyword evidence="2" id="KW-1185">Reference proteome</keyword>
<organism evidence="1 2">
    <name type="scientific">Anaerosporomusa subterranea</name>
    <dbReference type="NCBI Taxonomy" id="1794912"/>
    <lineage>
        <taxon>Bacteria</taxon>
        <taxon>Bacillati</taxon>
        <taxon>Bacillota</taxon>
        <taxon>Negativicutes</taxon>
        <taxon>Acetonemataceae</taxon>
        <taxon>Anaerosporomusa</taxon>
    </lineage>
</organism>
<evidence type="ECO:0000313" key="1">
    <source>
        <dbReference type="EMBL" id="KYZ75345.1"/>
    </source>
</evidence>
<evidence type="ECO:0000313" key="2">
    <source>
        <dbReference type="Proteomes" id="UP000076268"/>
    </source>
</evidence>
<proteinExistence type="predicted"/>
<gene>
    <name evidence="1" type="ORF">AXX12_14420</name>
</gene>
<sequence>MNSEKKGLLICGAITGRTKRTIGKDSERIVVTYRINDGNADFFVDEWSPTAFYSIGELVCLPVYVKIYSRNGISQLNYVIKSNSAAMAGEEF</sequence>
<reference evidence="1 2" key="1">
    <citation type="submission" date="2016-02" db="EMBL/GenBank/DDBJ databases">
        <title>Anaerosporomusa subterraneum gen. nov., sp. nov., a spore-forming obligate anaerobe isolated from saprolite.</title>
        <authorList>
            <person name="Choi J.K."/>
            <person name="Shah M."/>
            <person name="Yee N."/>
        </authorList>
    </citation>
    <scope>NUCLEOTIDE SEQUENCE [LARGE SCALE GENOMIC DNA]</scope>
    <source>
        <strain evidence="1 2">RU4</strain>
    </source>
</reference>
<accession>A0A154BN79</accession>
<evidence type="ECO:0008006" key="3">
    <source>
        <dbReference type="Google" id="ProtNLM"/>
    </source>
</evidence>
<comment type="caution">
    <text evidence="1">The sequence shown here is derived from an EMBL/GenBank/DDBJ whole genome shotgun (WGS) entry which is preliminary data.</text>
</comment>